<dbReference type="Proteomes" id="UP000275267">
    <property type="component" value="Unassembled WGS sequence"/>
</dbReference>
<evidence type="ECO:0000259" key="1">
    <source>
        <dbReference type="Pfam" id="PF26133"/>
    </source>
</evidence>
<evidence type="ECO:0000313" key="2">
    <source>
        <dbReference type="EMBL" id="RLN07716.1"/>
    </source>
</evidence>
<dbReference type="PANTHER" id="PTHR33018">
    <property type="entry name" value="OS10G0338966 PROTEIN-RELATED"/>
    <property type="match status" value="1"/>
</dbReference>
<accession>A0A3L6RPF9</accession>
<reference evidence="3" key="1">
    <citation type="journal article" date="2019" name="Nat. Commun.">
        <title>The genome of broomcorn millet.</title>
        <authorList>
            <person name="Zou C."/>
            <person name="Miki D."/>
            <person name="Li D."/>
            <person name="Tang Q."/>
            <person name="Xiao L."/>
            <person name="Rajput S."/>
            <person name="Deng P."/>
            <person name="Jia W."/>
            <person name="Huang R."/>
            <person name="Zhang M."/>
            <person name="Sun Y."/>
            <person name="Hu J."/>
            <person name="Fu X."/>
            <person name="Schnable P.S."/>
            <person name="Li F."/>
            <person name="Zhang H."/>
            <person name="Feng B."/>
            <person name="Zhu X."/>
            <person name="Liu R."/>
            <person name="Schnable J.C."/>
            <person name="Zhu J.-K."/>
            <person name="Zhang H."/>
        </authorList>
    </citation>
    <scope>NUCLEOTIDE SEQUENCE [LARGE SCALE GENOMIC DNA]</scope>
</reference>
<evidence type="ECO:0000313" key="3">
    <source>
        <dbReference type="Proteomes" id="UP000275267"/>
    </source>
</evidence>
<sequence length="171" mass="18730">MAAPGDEPTNTVPVVNTQRFPMDGITMQIACELHVRVRNITALVAYESALPVIPGGTIHGMPVPQGYSIIAVEQIVEAGGKNENLELDFVGGDGEQKLGEALHGCILWRKTDINLFGNTHTATPVDPPSLPGPNNYDVVVLRLRHHERPHHRLRQGPGVLRLLQHQPNEKK</sequence>
<proteinExistence type="predicted"/>
<organism evidence="2 3">
    <name type="scientific">Panicum miliaceum</name>
    <name type="common">Proso millet</name>
    <name type="synonym">Broomcorn millet</name>
    <dbReference type="NCBI Taxonomy" id="4540"/>
    <lineage>
        <taxon>Eukaryota</taxon>
        <taxon>Viridiplantae</taxon>
        <taxon>Streptophyta</taxon>
        <taxon>Embryophyta</taxon>
        <taxon>Tracheophyta</taxon>
        <taxon>Spermatophyta</taxon>
        <taxon>Magnoliopsida</taxon>
        <taxon>Liliopsida</taxon>
        <taxon>Poales</taxon>
        <taxon>Poaceae</taxon>
        <taxon>PACMAD clade</taxon>
        <taxon>Panicoideae</taxon>
        <taxon>Panicodae</taxon>
        <taxon>Paniceae</taxon>
        <taxon>Panicinae</taxon>
        <taxon>Panicum</taxon>
        <taxon>Panicum sect. Panicum</taxon>
    </lineage>
</organism>
<dbReference type="EMBL" id="PQIB02000007">
    <property type="protein sequence ID" value="RLN07716.1"/>
    <property type="molecule type" value="Genomic_DNA"/>
</dbReference>
<dbReference type="InterPro" id="IPR058352">
    <property type="entry name" value="DUF8039"/>
</dbReference>
<comment type="caution">
    <text evidence="2">The sequence shown here is derived from an EMBL/GenBank/DDBJ whole genome shotgun (WGS) entry which is preliminary data.</text>
</comment>
<feature type="domain" description="DUF8039" evidence="1">
    <location>
        <begin position="21"/>
        <end position="115"/>
    </location>
</feature>
<protein>
    <submittedName>
        <fullName evidence="2">Transposon protein, putative, CACTA, En/Spm sub-class</fullName>
    </submittedName>
</protein>
<dbReference type="OrthoDB" id="676990at2759"/>
<name>A0A3L6RPF9_PANMI</name>
<dbReference type="AlphaFoldDB" id="A0A3L6RPF9"/>
<gene>
    <name evidence="2" type="ORF">C2845_PM11G04670</name>
</gene>
<keyword evidence="3" id="KW-1185">Reference proteome</keyword>
<dbReference type="Pfam" id="PF26133">
    <property type="entry name" value="DUF8039"/>
    <property type="match status" value="1"/>
</dbReference>
<dbReference type="PANTHER" id="PTHR33018:SF34">
    <property type="entry name" value="OS02G0472350 PROTEIN"/>
    <property type="match status" value="1"/>
</dbReference>